<reference evidence="1 2" key="1">
    <citation type="submission" date="2016-10" db="EMBL/GenBank/DDBJ databases">
        <title>Draft genome sequences of four alkaliphilic bacteria belonging to the Anaerobacillus genus.</title>
        <authorList>
            <person name="Bassil N.M."/>
            <person name="Lloyd J.R."/>
        </authorList>
    </citation>
    <scope>NUCLEOTIDE SEQUENCE [LARGE SCALE GENOMIC DNA]</scope>
    <source>
        <strain evidence="1 2">DSM 15340</strain>
    </source>
</reference>
<dbReference type="Pfam" id="PF14398">
    <property type="entry name" value="ATPgrasp_YheCD"/>
    <property type="match status" value="1"/>
</dbReference>
<dbReference type="InterPro" id="IPR026838">
    <property type="entry name" value="YheC/D"/>
</dbReference>
<dbReference type="RefSeq" id="WP_071313471.1">
    <property type="nucleotide sequence ID" value="NZ_MLQQ01000025.1"/>
</dbReference>
<dbReference type="EMBL" id="MLQQ01000025">
    <property type="protein sequence ID" value="OIJ11893.1"/>
    <property type="molecule type" value="Genomic_DNA"/>
</dbReference>
<proteinExistence type="predicted"/>
<name>A0A1S2LIH0_9BACI</name>
<evidence type="ECO:0000313" key="1">
    <source>
        <dbReference type="EMBL" id="OIJ11893.1"/>
    </source>
</evidence>
<dbReference type="InterPro" id="IPR013815">
    <property type="entry name" value="ATP_grasp_subdomain_1"/>
</dbReference>
<gene>
    <name evidence="1" type="ORF">BKP35_11390</name>
</gene>
<dbReference type="GO" id="GO:0005524">
    <property type="term" value="F:ATP binding"/>
    <property type="evidence" value="ECO:0007669"/>
    <property type="project" value="InterPro"/>
</dbReference>
<evidence type="ECO:0000313" key="2">
    <source>
        <dbReference type="Proteomes" id="UP000180098"/>
    </source>
</evidence>
<organism evidence="1 2">
    <name type="scientific">Anaerobacillus arseniciselenatis</name>
    <dbReference type="NCBI Taxonomy" id="85682"/>
    <lineage>
        <taxon>Bacteria</taxon>
        <taxon>Bacillati</taxon>
        <taxon>Bacillota</taxon>
        <taxon>Bacilli</taxon>
        <taxon>Bacillales</taxon>
        <taxon>Bacillaceae</taxon>
        <taxon>Anaerobacillus</taxon>
    </lineage>
</organism>
<dbReference type="AlphaFoldDB" id="A0A1S2LIH0"/>
<dbReference type="Gene3D" id="3.30.470.20">
    <property type="entry name" value="ATP-grasp fold, B domain"/>
    <property type="match status" value="1"/>
</dbReference>
<dbReference type="Proteomes" id="UP000180098">
    <property type="component" value="Unassembled WGS sequence"/>
</dbReference>
<dbReference type="Gene3D" id="3.30.1490.20">
    <property type="entry name" value="ATP-grasp fold, A domain"/>
    <property type="match status" value="1"/>
</dbReference>
<keyword evidence="2" id="KW-1185">Reference proteome</keyword>
<sequence length="349" mass="40395">MGDLGILVTNLHQEQMYFTDIAKAGCNKGMHVYLFLPTTIDANKKIAKGKRYCDITNQWVNETFSIPLFIYDRCFYENETTYKKYFPSLSWLKSQPDIVFLGHGLPNKWLVYKLLSKDPTIYSFLPETVLLSNRSQVSSMFKKHHSILFKPVSGSQGKGIFVLSKENDSFSLLAKKEGEIFFKRLTEKQVEHLLYKVMKRYKYLVQPFLSLTNQQQQPFDLRVFLQKDDQGQWQEIGRGLRTGKVGDFTSNLAGGGTVDCYDDWLRSLSSTAQVVLRKNLKELIERIPTMLEKHYPLFELGLDFGFDKEGRLWLLEVNSKPGRKVILTSFPNKENFLANGPINYCLFLQ</sequence>
<accession>A0A1S2LIH0</accession>
<dbReference type="SUPFAM" id="SSF56059">
    <property type="entry name" value="Glutathione synthetase ATP-binding domain-like"/>
    <property type="match status" value="1"/>
</dbReference>
<evidence type="ECO:0008006" key="3">
    <source>
        <dbReference type="Google" id="ProtNLM"/>
    </source>
</evidence>
<protein>
    <recommendedName>
        <fullName evidence="3">ATP-grasp domain-containing protein</fullName>
    </recommendedName>
</protein>
<comment type="caution">
    <text evidence="1">The sequence shown here is derived from an EMBL/GenBank/DDBJ whole genome shotgun (WGS) entry which is preliminary data.</text>
</comment>
<dbReference type="OrthoDB" id="7869153at2"/>